<accession>A0A9E6SQN9</accession>
<evidence type="ECO:0000256" key="1">
    <source>
        <dbReference type="SAM" id="MobiDB-lite"/>
    </source>
</evidence>
<gene>
    <name evidence="2" type="ORF">H6P87_00975</name>
</gene>
<dbReference type="RefSeq" id="WP_202068808.1">
    <property type="nucleotide sequence ID" value="NZ_CP060138.2"/>
</dbReference>
<evidence type="ECO:0000313" key="3">
    <source>
        <dbReference type="Proteomes" id="UP000595296"/>
    </source>
</evidence>
<organism evidence="2 3">
    <name type="scientific">Rickettsia tillamookensis</name>
    <dbReference type="NCBI Taxonomy" id="2761623"/>
    <lineage>
        <taxon>Bacteria</taxon>
        <taxon>Pseudomonadati</taxon>
        <taxon>Pseudomonadota</taxon>
        <taxon>Alphaproteobacteria</taxon>
        <taxon>Rickettsiales</taxon>
        <taxon>Rickettsiaceae</taxon>
        <taxon>Rickettsieae</taxon>
        <taxon>Rickettsia</taxon>
        <taxon>spotted fever group</taxon>
    </lineage>
</organism>
<feature type="region of interest" description="Disordered" evidence="1">
    <location>
        <begin position="36"/>
        <end position="72"/>
    </location>
</feature>
<proteinExistence type="predicted"/>
<sequence>MSKDKSGSKNDKSGPSNFFSGFFDSITRAACESTKESWGDKCPHDVNVGGNVYDPGGKGDNYSGGEIRHGGD</sequence>
<name>A0A9E6SQN9_9RICK</name>
<feature type="compositionally biased region" description="Basic and acidic residues" evidence="1">
    <location>
        <begin position="1"/>
        <end position="12"/>
    </location>
</feature>
<dbReference type="Proteomes" id="UP000595296">
    <property type="component" value="Chromosome"/>
</dbReference>
<keyword evidence="3" id="KW-1185">Reference proteome</keyword>
<evidence type="ECO:0000313" key="2">
    <source>
        <dbReference type="EMBL" id="QQV75418.1"/>
    </source>
</evidence>
<dbReference type="EMBL" id="CP060138">
    <property type="protein sequence ID" value="QQV75418.1"/>
    <property type="molecule type" value="Genomic_DNA"/>
</dbReference>
<feature type="region of interest" description="Disordered" evidence="1">
    <location>
        <begin position="1"/>
        <end position="20"/>
    </location>
</feature>
<reference evidence="2 3" key="1">
    <citation type="journal article" date="2021" name="Int. J. Syst. Evol. Microbiol.">
        <title>Characterization of a novel transitional group Rickettsia species (Rickettsia tillamookensis sp. nov.) from the western black-legged tick, Ixodes pacificus.</title>
        <authorList>
            <person name="Gauthier D.T."/>
            <person name="Karpathy S.E."/>
            <person name="Grizzard S.L."/>
            <person name="Batra D."/>
            <person name="Rowe L.A."/>
            <person name="Paddock C.D."/>
        </authorList>
    </citation>
    <scope>NUCLEOTIDE SEQUENCE [LARGE SCALE GENOMIC DNA]</scope>
    <source>
        <strain evidence="2 3">Tillamook 23</strain>
    </source>
</reference>
<protein>
    <submittedName>
        <fullName evidence="2">Uncharacterized protein</fullName>
    </submittedName>
</protein>